<keyword evidence="5" id="KW-0862">Zinc</keyword>
<organism evidence="10 11">
    <name type="scientific">Mesorhabditis belari</name>
    <dbReference type="NCBI Taxonomy" id="2138241"/>
    <lineage>
        <taxon>Eukaryota</taxon>
        <taxon>Metazoa</taxon>
        <taxon>Ecdysozoa</taxon>
        <taxon>Nematoda</taxon>
        <taxon>Chromadorea</taxon>
        <taxon>Rhabditida</taxon>
        <taxon>Rhabditina</taxon>
        <taxon>Rhabditomorpha</taxon>
        <taxon>Rhabditoidea</taxon>
        <taxon>Rhabditidae</taxon>
        <taxon>Mesorhabditinae</taxon>
        <taxon>Mesorhabditis</taxon>
    </lineage>
</organism>
<feature type="domain" description="MYND-type" evidence="9">
    <location>
        <begin position="901"/>
        <end position="941"/>
    </location>
</feature>
<dbReference type="PROSITE" id="PS00973">
    <property type="entry name" value="USP_2"/>
    <property type="match status" value="1"/>
</dbReference>
<feature type="region of interest" description="Disordered" evidence="7">
    <location>
        <begin position="149"/>
        <end position="370"/>
    </location>
</feature>
<protein>
    <recommendedName>
        <fullName evidence="2">ubiquitinyl hydrolase 1</fullName>
        <ecNumber evidence="2">3.4.19.12</ecNumber>
    </recommendedName>
</protein>
<dbReference type="PROSITE" id="PS50235">
    <property type="entry name" value="USP_3"/>
    <property type="match status" value="1"/>
</dbReference>
<dbReference type="Gene3D" id="3.90.70.10">
    <property type="entry name" value="Cysteine proteinases"/>
    <property type="match status" value="2"/>
</dbReference>
<dbReference type="PROSITE" id="PS00972">
    <property type="entry name" value="USP_1"/>
    <property type="match status" value="1"/>
</dbReference>
<dbReference type="PROSITE" id="PS01360">
    <property type="entry name" value="ZF_MYND_1"/>
    <property type="match status" value="1"/>
</dbReference>
<dbReference type="Proteomes" id="UP000887575">
    <property type="component" value="Unassembled WGS sequence"/>
</dbReference>
<feature type="compositionally biased region" description="Low complexity" evidence="7">
    <location>
        <begin position="150"/>
        <end position="202"/>
    </location>
</feature>
<evidence type="ECO:0000256" key="5">
    <source>
        <dbReference type="ARBA" id="ARBA00022833"/>
    </source>
</evidence>
<feature type="region of interest" description="Disordered" evidence="7">
    <location>
        <begin position="520"/>
        <end position="573"/>
    </location>
</feature>
<evidence type="ECO:0000256" key="1">
    <source>
        <dbReference type="ARBA" id="ARBA00000707"/>
    </source>
</evidence>
<dbReference type="Pfam" id="PF00443">
    <property type="entry name" value="UCH"/>
    <property type="match status" value="1"/>
</dbReference>
<dbReference type="SUPFAM" id="SSF49764">
    <property type="entry name" value="HSP20-like chaperones"/>
    <property type="match status" value="1"/>
</dbReference>
<feature type="compositionally biased region" description="Low complexity" evidence="7">
    <location>
        <begin position="1035"/>
        <end position="1048"/>
    </location>
</feature>
<feature type="region of interest" description="Disordered" evidence="7">
    <location>
        <begin position="989"/>
        <end position="1064"/>
    </location>
</feature>
<feature type="compositionally biased region" description="Low complexity" evidence="7">
    <location>
        <begin position="210"/>
        <end position="235"/>
    </location>
</feature>
<feature type="domain" description="USP" evidence="8">
    <location>
        <begin position="608"/>
        <end position="1307"/>
    </location>
</feature>
<keyword evidence="4 6" id="KW-0863">Zinc-finger</keyword>
<feature type="region of interest" description="Disordered" evidence="7">
    <location>
        <begin position="423"/>
        <end position="442"/>
    </location>
</feature>
<dbReference type="GO" id="GO:0008270">
    <property type="term" value="F:zinc ion binding"/>
    <property type="evidence" value="ECO:0007669"/>
    <property type="project" value="UniProtKB-KW"/>
</dbReference>
<dbReference type="SUPFAM" id="SSF54001">
    <property type="entry name" value="Cysteine proteinases"/>
    <property type="match status" value="1"/>
</dbReference>
<keyword evidence="10" id="KW-1185">Reference proteome</keyword>
<dbReference type="InterPro" id="IPR002893">
    <property type="entry name" value="Znf_MYND"/>
</dbReference>
<dbReference type="PROSITE" id="PS50865">
    <property type="entry name" value="ZF_MYND_2"/>
    <property type="match status" value="1"/>
</dbReference>
<reference evidence="11" key="1">
    <citation type="submission" date="2024-02" db="UniProtKB">
        <authorList>
            <consortium name="WormBaseParasite"/>
        </authorList>
    </citation>
    <scope>IDENTIFICATION</scope>
</reference>
<evidence type="ECO:0000259" key="9">
    <source>
        <dbReference type="PROSITE" id="PS50865"/>
    </source>
</evidence>
<comment type="catalytic activity">
    <reaction evidence="1">
        <text>Thiol-dependent hydrolysis of ester, thioester, amide, peptide and isopeptide bonds formed by the C-terminal Gly of ubiquitin (a 76-residue protein attached to proteins as an intracellular targeting signal).</text>
        <dbReference type="EC" id="3.4.19.12"/>
    </reaction>
</comment>
<evidence type="ECO:0000313" key="10">
    <source>
        <dbReference type="Proteomes" id="UP000887575"/>
    </source>
</evidence>
<dbReference type="GO" id="GO:0004843">
    <property type="term" value="F:cysteine-type deubiquitinase activity"/>
    <property type="evidence" value="ECO:0007669"/>
    <property type="project" value="UniProtKB-EC"/>
</dbReference>
<accession>A0AAF3EU99</accession>
<feature type="compositionally biased region" description="Low complexity" evidence="7">
    <location>
        <begin position="309"/>
        <end position="327"/>
    </location>
</feature>
<dbReference type="SUPFAM" id="SSF144232">
    <property type="entry name" value="HIT/MYND zinc finger-like"/>
    <property type="match status" value="1"/>
</dbReference>
<evidence type="ECO:0000256" key="3">
    <source>
        <dbReference type="ARBA" id="ARBA00022723"/>
    </source>
</evidence>
<feature type="compositionally biased region" description="Polar residues" evidence="7">
    <location>
        <begin position="989"/>
        <end position="999"/>
    </location>
</feature>
<feature type="compositionally biased region" description="Polar residues" evidence="7">
    <location>
        <begin position="236"/>
        <end position="303"/>
    </location>
</feature>
<evidence type="ECO:0000256" key="4">
    <source>
        <dbReference type="ARBA" id="ARBA00022771"/>
    </source>
</evidence>
<dbReference type="InterPro" id="IPR028889">
    <property type="entry name" value="USP"/>
</dbReference>
<dbReference type="InterPro" id="IPR001394">
    <property type="entry name" value="Peptidase_C19_UCH"/>
</dbReference>
<proteinExistence type="predicted"/>
<dbReference type="WBParaSite" id="MBELARI_LOCUS17640">
    <property type="protein sequence ID" value="MBELARI_LOCUS17640"/>
    <property type="gene ID" value="MBELARI_LOCUS17640"/>
</dbReference>
<evidence type="ECO:0000256" key="2">
    <source>
        <dbReference type="ARBA" id="ARBA00012759"/>
    </source>
</evidence>
<evidence type="ECO:0000259" key="8">
    <source>
        <dbReference type="PROSITE" id="PS50235"/>
    </source>
</evidence>
<dbReference type="InterPro" id="IPR008978">
    <property type="entry name" value="HSP20-like_chaperone"/>
</dbReference>
<feature type="compositionally biased region" description="Polar residues" evidence="7">
    <location>
        <begin position="1008"/>
        <end position="1019"/>
    </location>
</feature>
<feature type="compositionally biased region" description="Basic and acidic residues" evidence="7">
    <location>
        <begin position="358"/>
        <end position="370"/>
    </location>
</feature>
<dbReference type="Gene3D" id="2.60.40.790">
    <property type="match status" value="1"/>
</dbReference>
<dbReference type="InterPro" id="IPR018200">
    <property type="entry name" value="USP_CS"/>
</dbReference>
<feature type="compositionally biased region" description="Polar residues" evidence="7">
    <location>
        <begin position="532"/>
        <end position="543"/>
    </location>
</feature>
<dbReference type="Pfam" id="PF01753">
    <property type="entry name" value="zf-MYND"/>
    <property type="match status" value="1"/>
</dbReference>
<evidence type="ECO:0000313" key="11">
    <source>
        <dbReference type="WBParaSite" id="MBELARI_LOCUS17640"/>
    </source>
</evidence>
<dbReference type="PANTHER" id="PTHR21646">
    <property type="entry name" value="UBIQUITIN CARBOXYL-TERMINAL HYDROLASE"/>
    <property type="match status" value="1"/>
</dbReference>
<evidence type="ECO:0000256" key="7">
    <source>
        <dbReference type="SAM" id="MobiDB-lite"/>
    </source>
</evidence>
<dbReference type="GO" id="GO:0016579">
    <property type="term" value="P:protein deubiquitination"/>
    <property type="evidence" value="ECO:0007669"/>
    <property type="project" value="InterPro"/>
</dbReference>
<keyword evidence="3" id="KW-0479">Metal-binding</keyword>
<dbReference type="EC" id="3.4.19.12" evidence="2"/>
<name>A0AAF3EU99_9BILA</name>
<evidence type="ECO:0000256" key="6">
    <source>
        <dbReference type="PROSITE-ProRule" id="PRU00134"/>
    </source>
</evidence>
<dbReference type="PANTHER" id="PTHR21646:SF74">
    <property type="entry name" value="UBIQUITIN CARBOXYL-TERMINAL HYDROLASE 19"/>
    <property type="match status" value="1"/>
</dbReference>
<dbReference type="InterPro" id="IPR050185">
    <property type="entry name" value="Ub_carboxyl-term_hydrolase"/>
</dbReference>
<dbReference type="InterPro" id="IPR038765">
    <property type="entry name" value="Papain-like_cys_pep_sf"/>
</dbReference>
<feature type="compositionally biased region" description="Low complexity" evidence="7">
    <location>
        <begin position="429"/>
        <end position="440"/>
    </location>
</feature>
<sequence length="1336" mass="148924">MSDGEDIPSTSSDDHMSIDSDHFSMAFFDPIFASNSTKTEDSSANFLEEPEEPQPTLVSLDSLKYGFFETPTVAVIRLTHRGIEVHQIIAHPDSLEIHFTSSCADDRLLKRYGPFESSQTFLWHCPLQGLIEANQIEFDGKEIKMRKSESGSWNRLSSSTSSIRSSNYTPSRSYGSSLSSYRYTPSYSSGTTTSYTTPYGSSAAADRSLTRSSTTHSATSRSLTRSDSSSAAAGSTTLPRTNSSSATPTYHRSLYSTSTGPTATSRSPFSTTVYTPSNTYQRESSFTRLGDTSTYSRNSSSTLDRSRDSGYSGQSSASSDNSSMISGTHTLSSRDQLGRPRASSQIITSGYRGPSVRELNRKASERANRELQENDYREWEDRDRLRAQIDTQNRTPSPSRHESGKAMLELEEVLKNRAGATSPSLQMMTSPRTRVPTSTTGHHVRWDDRWERDAALGQLTNKTKYQDEIQGHHREVAGSSSINGHPLKSALRSSNTFDTFASSPSRHYDQQNDDVGASVSKAPAVPAYPPYLQNNKVPSSRSEPITIEPQGGQNPAASQSPPTSPTPTRSYLKKEIVHRDLVTEYTRKPTAKVSPYEESGQIVSPGFTGLRNIGNTCFMNATLQMLVNNAELKAYFLQDLYKRDVNEHNMLGFGGRLANAFAQFMRQMWSCTNRAVEPVKIKELVAEKASQFANFAQHDAHEFLSFLLDGLHEDTNRVRSKVATNTVEANGRPDREVAAEAWRTYLLRNDSIFVDLFHGQLKSRLECPRCSRVSITFDPFVYLPVPFPKKKKTVKILFWPLDPALRPIRLSISFSPEGNVADFLTAVGELVKQPSKHMRLIEIVQHRIHKVYTSDEPTNLLSSGDTLYVYQVHDPQDWNEDIVELYAVQRQLYAHSLKYVCNACGSTQEKLKSCEACYNAWYCDQDCQLKDWNEGSHRGECGKRATIDSVGGPILVSLPRSHLTYAHLVRVLDARSRHSIQIFLPPQLNRSSSDHSCNGETEIDGIPPSSSGSTINGEASTDELGPITTTDGSASRNSLSPSVNGSSSELRRQVMPAPRKKPPPSLFIVKRLRSQASNVGDTVKENKEGDPLDLPSGSYLSVNWINLKNGKPYVEVESKIATDIDENLSNKYANGPSGSRGGDGDPTLEDMISMFSETERLKPEESWYCSRCKDHVEATKKLELYRLPPILIIQLKRFVYTVSTYASSHRRSKDDRRVEYPLTALDLAPYLADGAEVGQNTTYDLCGVVCHSGSSYFGHYVSVGRLPGIDGRTTQIEWRQYDDSVVTKCPLPEVQSDEAYLLFYKQRGSTTRDLFRNHYNCDPIEDDTPFVETSRL</sequence>